<reference evidence="5 13" key="1">
    <citation type="journal article" date="2016" name="Front. Microbiol.">
        <title>High-Level Heat Resistance of Spores of Bacillus amyloliquefaciens and Bacillus licheniformis Results from the Presence of a spoVA Operon in a Tn1546 Transposon.</title>
        <authorList>
            <person name="Berendsen E.M."/>
            <person name="Koning R.A."/>
            <person name="Boekhorst J."/>
            <person name="de Jong A."/>
            <person name="Kuipers O.P."/>
            <person name="Wells-Bennik M.H."/>
        </authorList>
    </citation>
    <scope>NUCLEOTIDE SEQUENCE [LARGE SCALE GENOMIC DNA]</scope>
    <source>
        <strain evidence="5 13">B4121</strain>
    </source>
</reference>
<organism evidence="5 13">
    <name type="scientific">Bacillus paralicheniformis</name>
    <dbReference type="NCBI Taxonomy" id="1648923"/>
    <lineage>
        <taxon>Bacteria</taxon>
        <taxon>Bacillati</taxon>
        <taxon>Bacillota</taxon>
        <taxon>Bacilli</taxon>
        <taxon>Bacillales</taxon>
        <taxon>Bacillaceae</taxon>
        <taxon>Bacillus</taxon>
    </lineage>
</organism>
<dbReference type="EMBL" id="LKPO01000027">
    <property type="protein sequence ID" value="OLF87063.1"/>
    <property type="molecule type" value="Genomic_DNA"/>
</dbReference>
<dbReference type="EMBL" id="LKPO01000021">
    <property type="protein sequence ID" value="OLF90373.1"/>
    <property type="molecule type" value="Genomic_DNA"/>
</dbReference>
<evidence type="ECO:0000313" key="4">
    <source>
        <dbReference type="EMBL" id="OLF92789.1"/>
    </source>
</evidence>
<evidence type="ECO:0000313" key="2">
    <source>
        <dbReference type="EMBL" id="OLF87378.1"/>
    </source>
</evidence>
<gene>
    <name evidence="11" type="ORF">B4121_0699</name>
    <name evidence="10" type="ORF">B4121_1036</name>
    <name evidence="9" type="ORF">B4121_1667</name>
    <name evidence="7" type="ORF">B4121_1808</name>
    <name evidence="8" type="ORF">B4121_1917</name>
    <name evidence="5" type="ORF">B4121_1918</name>
    <name evidence="6" type="ORF">B4121_2025</name>
    <name evidence="4" type="ORF">B4121_2477</name>
    <name evidence="3" type="ORF">B4121_3648</name>
    <name evidence="2" type="ORF">B4121_3830</name>
    <name evidence="1" type="ORF">B4121_4512</name>
    <name evidence="12" type="ORF">CHCC15381_2801</name>
</gene>
<dbReference type="EMBL" id="LKPO01000005">
    <property type="protein sequence ID" value="OLF96414.1"/>
    <property type="molecule type" value="Genomic_DNA"/>
</dbReference>
<evidence type="ECO:0000313" key="11">
    <source>
        <dbReference type="EMBL" id="OLF96488.1"/>
    </source>
</evidence>
<protein>
    <submittedName>
        <fullName evidence="5">Uncharacterized protein</fullName>
    </submittedName>
</protein>
<accession>A0A1Q8GZ91</accession>
<evidence type="ECO:0000313" key="5">
    <source>
        <dbReference type="EMBL" id="OLF94291.1"/>
    </source>
</evidence>
<dbReference type="AlphaFoldDB" id="A0A1Q8GZ91"/>
<dbReference type="EMBL" id="LKPO01000016">
    <property type="protein sequence ID" value="OLF92789.1"/>
    <property type="molecule type" value="Genomic_DNA"/>
</dbReference>
<dbReference type="EMBL" id="LKPO01000012">
    <property type="protein sequence ID" value="OLF94398.1"/>
    <property type="molecule type" value="Genomic_DNA"/>
</dbReference>
<evidence type="ECO:0000313" key="10">
    <source>
        <dbReference type="EMBL" id="OLF96414.1"/>
    </source>
</evidence>
<evidence type="ECO:0000313" key="1">
    <source>
        <dbReference type="EMBL" id="OLF87063.1"/>
    </source>
</evidence>
<keyword evidence="14" id="KW-1185">Reference proteome</keyword>
<dbReference type="Proteomes" id="UP000185604">
    <property type="component" value="Unassembled WGS sequence"/>
</dbReference>
<proteinExistence type="predicted"/>
<dbReference type="EMBL" id="LKPO01000008">
    <property type="protein sequence ID" value="OLF96105.1"/>
    <property type="molecule type" value="Genomic_DNA"/>
</dbReference>
<evidence type="ECO:0000313" key="3">
    <source>
        <dbReference type="EMBL" id="OLF90373.1"/>
    </source>
</evidence>
<comment type="caution">
    <text evidence="5">The sequence shown here is derived from an EMBL/GenBank/DDBJ whole genome shotgun (WGS) entry which is preliminary data.</text>
</comment>
<dbReference type="Proteomes" id="UP000429980">
    <property type="component" value="Unassembled WGS sequence"/>
</dbReference>
<evidence type="ECO:0000313" key="13">
    <source>
        <dbReference type="Proteomes" id="UP000185604"/>
    </source>
</evidence>
<dbReference type="EMBL" id="LKPO01000011">
    <property type="protein sequence ID" value="OLF94595.1"/>
    <property type="molecule type" value="Genomic_DNA"/>
</dbReference>
<sequence length="38" mass="4466">MVGFIQMILPEMPVNHLSMISTFRTLLQKRTVFTSVWI</sequence>
<evidence type="ECO:0000313" key="12">
    <source>
        <dbReference type="EMBL" id="TWL38299.1"/>
    </source>
</evidence>
<evidence type="ECO:0000313" key="9">
    <source>
        <dbReference type="EMBL" id="OLF96105.1"/>
    </source>
</evidence>
<evidence type="ECO:0000313" key="6">
    <source>
        <dbReference type="EMBL" id="OLF94398.1"/>
    </source>
</evidence>
<dbReference type="EMBL" id="LKPO01000012">
    <property type="protein sequence ID" value="OLF94291.1"/>
    <property type="molecule type" value="Genomic_DNA"/>
</dbReference>
<reference evidence="12 14" key="2">
    <citation type="submission" date="2019-06" db="EMBL/GenBank/DDBJ databases">
        <title>Genome sequence analysis of &gt;100 Bacillus licheniformis strains suggests intrinsic resistance to this species.</title>
        <authorList>
            <person name="Wels M."/>
            <person name="Siezen R.J."/>
            <person name="Johansen E."/>
            <person name="Stuer-Lauridsen B."/>
            <person name="Bjerre K."/>
            <person name="Nielsen B.K.K."/>
        </authorList>
    </citation>
    <scope>NUCLEOTIDE SEQUENCE [LARGE SCALE GENOMIC DNA]</scope>
    <source>
        <strain evidence="12 14">BAC-15381</strain>
    </source>
</reference>
<evidence type="ECO:0000313" key="7">
    <source>
        <dbReference type="EMBL" id="OLF94595.1"/>
    </source>
</evidence>
<name>A0A1Q8GZ91_9BACI</name>
<dbReference type="EMBL" id="LKPO01000004">
    <property type="protein sequence ID" value="OLF96488.1"/>
    <property type="molecule type" value="Genomic_DNA"/>
</dbReference>
<dbReference type="EMBL" id="LKPO01000011">
    <property type="protein sequence ID" value="OLF94704.1"/>
    <property type="molecule type" value="Genomic_DNA"/>
</dbReference>
<evidence type="ECO:0000313" key="14">
    <source>
        <dbReference type="Proteomes" id="UP000429980"/>
    </source>
</evidence>
<evidence type="ECO:0000313" key="8">
    <source>
        <dbReference type="EMBL" id="OLF94704.1"/>
    </source>
</evidence>
<dbReference type="EMBL" id="LKPO01000026">
    <property type="protein sequence ID" value="OLF87378.1"/>
    <property type="molecule type" value="Genomic_DNA"/>
</dbReference>
<dbReference type="EMBL" id="NILF01000038">
    <property type="protein sequence ID" value="TWL38299.1"/>
    <property type="molecule type" value="Genomic_DNA"/>
</dbReference>